<dbReference type="InterPro" id="IPR039931">
    <property type="entry name" value="EEIG1/2-like"/>
</dbReference>
<feature type="compositionally biased region" description="Basic and acidic residues" evidence="1">
    <location>
        <begin position="460"/>
        <end position="470"/>
    </location>
</feature>
<keyword evidence="4" id="KW-1185">Reference proteome</keyword>
<accession>A0AAI8YGA9</accession>
<evidence type="ECO:0000313" key="4">
    <source>
        <dbReference type="Proteomes" id="UP001295740"/>
    </source>
</evidence>
<feature type="compositionally biased region" description="Basic and acidic residues" evidence="1">
    <location>
        <begin position="499"/>
        <end position="509"/>
    </location>
</feature>
<dbReference type="PANTHER" id="PTHR21456">
    <property type="entry name" value="FAMILY WITH SEQUENCE SIMILARITY 102"/>
    <property type="match status" value="1"/>
</dbReference>
<dbReference type="AlphaFoldDB" id="A0AAI8YGA9"/>
<sequence length="533" mass="58358">MRVFPIVNKARKPKFELHLSIYDLNNVPLVAGTSIVKWHLPASIHGEHRGRTGKCSIDKINHRVSYNYSKIIPLRISIDRANNLTECPIEFEVLQEFPMVPSGRDEKISLGTVKLNLSEYVEESENFPRRSTTSTRGRGSLEHARDKVMGHNSSQSHGRLDSRSAVAETPISPTNTTAAAPQLEENDVVDEEAEEGIVRRYLMQESKINSTLKIGILMVQVDGERNYVAPPLKTAPIFGGIAGIMTSDPLGDQDDGSNSGMAGSALPSLNKSRDASELQDMYRRSLAASWACQPGELPADECIEDIFSGGSGWRDKHRGATNNNMSRKKSSQSRRSDTESPDSNITSNSASGDEAAGGTLRPSDMRRMRTHLRSRSTASDKSTSTLTTTGGGGARNNSYNVTHTTSNNNYSSYDGTGDNGNGNNAHPNQSGHRRQLSGRSARSGKSGYSSHLNVPNINGRGEDGDRHAPSEELSDEFGMRIRSESLGSLAPTIGSSTSSERERGREGFRRPKEVDEYELRDDLVAWKLPEIVR</sequence>
<dbReference type="PANTHER" id="PTHR21456:SF1">
    <property type="entry name" value="C2 NT-TYPE DOMAIN-CONTAINING PROTEIN"/>
    <property type="match status" value="1"/>
</dbReference>
<dbReference type="Pfam" id="PF10358">
    <property type="entry name" value="NT-C2"/>
    <property type="match status" value="1"/>
</dbReference>
<dbReference type="PROSITE" id="PS51840">
    <property type="entry name" value="C2_NT"/>
    <property type="match status" value="1"/>
</dbReference>
<feature type="compositionally biased region" description="Low complexity" evidence="1">
    <location>
        <begin position="129"/>
        <end position="138"/>
    </location>
</feature>
<feature type="region of interest" description="Disordered" evidence="1">
    <location>
        <begin position="310"/>
        <end position="509"/>
    </location>
</feature>
<dbReference type="InterPro" id="IPR019448">
    <property type="entry name" value="NT-C2"/>
</dbReference>
<feature type="region of interest" description="Disordered" evidence="1">
    <location>
        <begin position="121"/>
        <end position="191"/>
    </location>
</feature>
<feature type="compositionally biased region" description="Basic and acidic residues" evidence="1">
    <location>
        <begin position="139"/>
        <end position="149"/>
    </location>
</feature>
<feature type="compositionally biased region" description="Polar residues" evidence="1">
    <location>
        <begin position="395"/>
        <end position="413"/>
    </location>
</feature>
<organism evidence="3 4">
    <name type="scientific">Anthostomella pinea</name>
    <dbReference type="NCBI Taxonomy" id="933095"/>
    <lineage>
        <taxon>Eukaryota</taxon>
        <taxon>Fungi</taxon>
        <taxon>Dikarya</taxon>
        <taxon>Ascomycota</taxon>
        <taxon>Pezizomycotina</taxon>
        <taxon>Sordariomycetes</taxon>
        <taxon>Xylariomycetidae</taxon>
        <taxon>Xylariales</taxon>
        <taxon>Xylariaceae</taxon>
        <taxon>Anthostomella</taxon>
    </lineage>
</organism>
<feature type="domain" description="C2 NT-type" evidence="2">
    <location>
        <begin position="5"/>
        <end position="158"/>
    </location>
</feature>
<proteinExistence type="predicted"/>
<evidence type="ECO:0000259" key="2">
    <source>
        <dbReference type="PROSITE" id="PS51840"/>
    </source>
</evidence>
<gene>
    <name evidence="3" type="ORF">KHLLAP_LOCUS4143</name>
</gene>
<reference evidence="3" key="1">
    <citation type="submission" date="2023-10" db="EMBL/GenBank/DDBJ databases">
        <authorList>
            <person name="Hackl T."/>
        </authorList>
    </citation>
    <scope>NUCLEOTIDE SEQUENCE</scope>
</reference>
<feature type="compositionally biased region" description="Polar residues" evidence="1">
    <location>
        <begin position="446"/>
        <end position="456"/>
    </location>
</feature>
<feature type="region of interest" description="Disordered" evidence="1">
    <location>
        <begin position="248"/>
        <end position="277"/>
    </location>
</feature>
<evidence type="ECO:0000313" key="3">
    <source>
        <dbReference type="EMBL" id="CAJ2503675.1"/>
    </source>
</evidence>
<protein>
    <submittedName>
        <fullName evidence="3">Uu.00g110690.m01.CDS01</fullName>
    </submittedName>
</protein>
<feature type="compositionally biased region" description="Polar residues" evidence="1">
    <location>
        <begin position="341"/>
        <end position="351"/>
    </location>
</feature>
<dbReference type="Proteomes" id="UP001295740">
    <property type="component" value="Unassembled WGS sequence"/>
</dbReference>
<dbReference type="EMBL" id="CAUWAG010000006">
    <property type="protein sequence ID" value="CAJ2503675.1"/>
    <property type="molecule type" value="Genomic_DNA"/>
</dbReference>
<feature type="compositionally biased region" description="Low complexity" evidence="1">
    <location>
        <begin position="376"/>
        <end position="388"/>
    </location>
</feature>
<comment type="caution">
    <text evidence="3">The sequence shown here is derived from an EMBL/GenBank/DDBJ whole genome shotgun (WGS) entry which is preliminary data.</text>
</comment>
<name>A0AAI8YGA9_9PEZI</name>
<evidence type="ECO:0000256" key="1">
    <source>
        <dbReference type="SAM" id="MobiDB-lite"/>
    </source>
</evidence>